<sequence>MDAVEERVNTTETMSQFLTLNRIFGVLEMVRSRYRLLRAVTWRYVSSPCSGSVPLSCFYGGLLLDELRHILRFASAASGNIGFDRHYVYRISQLCTRFMNHFEEITEPQFNTDYSVSGSKIIDLLDCIMDDEEWTGPYQQAVTNRKTECNIKARYRLQRTWLICLGEREPKSECTWSEEQRHLYRCLRQLITVNNDFVMKQNLYKLERMFQDKAELVWPSSYTGFHKIAGQLILCGSMYLPTFVEHRRRQYADKDTLPLHKFIEQAPLDLHIDIEMKCPKELAPIVYLETYNLNNIESLCNHMDPALLQGSQSTFFFKMDMCGTDKSEYAVPFAVKFEIKSSDFSAQKRGLFLQRCVNAVRAFLFSPLLVIWTLLGLKTTSRCLGSRERTTS</sequence>
<proteinExistence type="predicted"/>
<dbReference type="EMBL" id="NEVH01002707">
    <property type="protein sequence ID" value="PNF41451.1"/>
    <property type="molecule type" value="Genomic_DNA"/>
</dbReference>
<evidence type="ECO:0000313" key="1">
    <source>
        <dbReference type="EMBL" id="PNF41451.1"/>
    </source>
</evidence>
<organism evidence="1 2">
    <name type="scientific">Cryptotermes secundus</name>
    <dbReference type="NCBI Taxonomy" id="105785"/>
    <lineage>
        <taxon>Eukaryota</taxon>
        <taxon>Metazoa</taxon>
        <taxon>Ecdysozoa</taxon>
        <taxon>Arthropoda</taxon>
        <taxon>Hexapoda</taxon>
        <taxon>Insecta</taxon>
        <taxon>Pterygota</taxon>
        <taxon>Neoptera</taxon>
        <taxon>Polyneoptera</taxon>
        <taxon>Dictyoptera</taxon>
        <taxon>Blattodea</taxon>
        <taxon>Blattoidea</taxon>
        <taxon>Termitoidae</taxon>
        <taxon>Kalotermitidae</taxon>
        <taxon>Cryptotermitinae</taxon>
        <taxon>Cryptotermes</taxon>
    </lineage>
</organism>
<gene>
    <name evidence="1" type="ORF">B7P43_G13392</name>
</gene>
<evidence type="ECO:0000313" key="2">
    <source>
        <dbReference type="Proteomes" id="UP000235965"/>
    </source>
</evidence>
<comment type="caution">
    <text evidence="1">The sequence shown here is derived from an EMBL/GenBank/DDBJ whole genome shotgun (WGS) entry which is preliminary data.</text>
</comment>
<dbReference type="Proteomes" id="UP000235965">
    <property type="component" value="Unassembled WGS sequence"/>
</dbReference>
<name>A0A2J7RKV1_9NEOP</name>
<accession>A0A2J7RKV1</accession>
<dbReference type="InParanoid" id="A0A2J7RKV1"/>
<dbReference type="OrthoDB" id="6077919at2759"/>
<protein>
    <submittedName>
        <fullName evidence="1">Uncharacterized protein</fullName>
    </submittedName>
</protein>
<keyword evidence="2" id="KW-1185">Reference proteome</keyword>
<reference evidence="1 2" key="1">
    <citation type="submission" date="2017-12" db="EMBL/GenBank/DDBJ databases">
        <title>Hemimetabolous genomes reveal molecular basis of termite eusociality.</title>
        <authorList>
            <person name="Harrison M.C."/>
            <person name="Jongepier E."/>
            <person name="Robertson H.M."/>
            <person name="Arning N."/>
            <person name="Bitard-Feildel T."/>
            <person name="Chao H."/>
            <person name="Childers C.P."/>
            <person name="Dinh H."/>
            <person name="Doddapaneni H."/>
            <person name="Dugan S."/>
            <person name="Gowin J."/>
            <person name="Greiner C."/>
            <person name="Han Y."/>
            <person name="Hu H."/>
            <person name="Hughes D.S.T."/>
            <person name="Huylmans A.-K."/>
            <person name="Kemena C."/>
            <person name="Kremer L.P.M."/>
            <person name="Lee S.L."/>
            <person name="Lopez-Ezquerra A."/>
            <person name="Mallet L."/>
            <person name="Monroy-Kuhn J.M."/>
            <person name="Moser A."/>
            <person name="Murali S.C."/>
            <person name="Muzny D.M."/>
            <person name="Otani S."/>
            <person name="Piulachs M.-D."/>
            <person name="Poelchau M."/>
            <person name="Qu J."/>
            <person name="Schaub F."/>
            <person name="Wada-Katsumata A."/>
            <person name="Worley K.C."/>
            <person name="Xie Q."/>
            <person name="Ylla G."/>
            <person name="Poulsen M."/>
            <person name="Gibbs R.A."/>
            <person name="Schal C."/>
            <person name="Richards S."/>
            <person name="Belles X."/>
            <person name="Korb J."/>
            <person name="Bornberg-Bauer E."/>
        </authorList>
    </citation>
    <scope>NUCLEOTIDE SEQUENCE [LARGE SCALE GENOMIC DNA]</scope>
    <source>
        <tissue evidence="1">Whole body</tissue>
    </source>
</reference>
<dbReference type="AlphaFoldDB" id="A0A2J7RKV1"/>